<accession>A0ABW5G328</accession>
<keyword evidence="2" id="KW-1185">Reference proteome</keyword>
<dbReference type="EMBL" id="JBHUKR010000022">
    <property type="protein sequence ID" value="MFD2421665.1"/>
    <property type="molecule type" value="Genomic_DNA"/>
</dbReference>
<proteinExistence type="predicted"/>
<evidence type="ECO:0000313" key="2">
    <source>
        <dbReference type="Proteomes" id="UP001597417"/>
    </source>
</evidence>
<dbReference type="RefSeq" id="WP_378270374.1">
    <property type="nucleotide sequence ID" value="NZ_JBHUKR010000022.1"/>
</dbReference>
<reference evidence="2" key="1">
    <citation type="journal article" date="2019" name="Int. J. Syst. Evol. Microbiol.">
        <title>The Global Catalogue of Microorganisms (GCM) 10K type strain sequencing project: providing services to taxonomists for standard genome sequencing and annotation.</title>
        <authorList>
            <consortium name="The Broad Institute Genomics Platform"/>
            <consortium name="The Broad Institute Genome Sequencing Center for Infectious Disease"/>
            <person name="Wu L."/>
            <person name="Ma J."/>
        </authorList>
    </citation>
    <scope>NUCLEOTIDE SEQUENCE [LARGE SCALE GENOMIC DNA]</scope>
    <source>
        <strain evidence="2">CGMCC 4.7645</strain>
    </source>
</reference>
<gene>
    <name evidence="1" type="ORF">ACFSXZ_35570</name>
</gene>
<sequence>MGDRTPFVAAIVHRQSAAGCQAAIVTRVNSDGSVDLNGFGPTGAVPFVRLPEGTEPGHWHWPEEVS</sequence>
<name>A0ABW5G328_9PSEU</name>
<comment type="caution">
    <text evidence="1">The sequence shown here is derived from an EMBL/GenBank/DDBJ whole genome shotgun (WGS) entry which is preliminary data.</text>
</comment>
<organism evidence="1 2">
    <name type="scientific">Amycolatopsis pigmentata</name>
    <dbReference type="NCBI Taxonomy" id="450801"/>
    <lineage>
        <taxon>Bacteria</taxon>
        <taxon>Bacillati</taxon>
        <taxon>Actinomycetota</taxon>
        <taxon>Actinomycetes</taxon>
        <taxon>Pseudonocardiales</taxon>
        <taxon>Pseudonocardiaceae</taxon>
        <taxon>Amycolatopsis</taxon>
    </lineage>
</organism>
<dbReference type="Proteomes" id="UP001597417">
    <property type="component" value="Unassembled WGS sequence"/>
</dbReference>
<evidence type="ECO:0000313" key="1">
    <source>
        <dbReference type="EMBL" id="MFD2421665.1"/>
    </source>
</evidence>
<protein>
    <submittedName>
        <fullName evidence="1">Uncharacterized protein</fullName>
    </submittedName>
</protein>